<reference evidence="4 5" key="1">
    <citation type="journal article" date="2017" name="Mol. Plant">
        <title>The Genome of Medicinal Plant Macleaya cordata Provides New Insights into Benzylisoquinoline Alkaloids Metabolism.</title>
        <authorList>
            <person name="Liu X."/>
            <person name="Liu Y."/>
            <person name="Huang P."/>
            <person name="Ma Y."/>
            <person name="Qing Z."/>
            <person name="Tang Q."/>
            <person name="Cao H."/>
            <person name="Cheng P."/>
            <person name="Zheng Y."/>
            <person name="Yuan Z."/>
            <person name="Zhou Y."/>
            <person name="Liu J."/>
            <person name="Tang Z."/>
            <person name="Zhuo Y."/>
            <person name="Zhang Y."/>
            <person name="Yu L."/>
            <person name="Huang J."/>
            <person name="Yang P."/>
            <person name="Peng Q."/>
            <person name="Zhang J."/>
            <person name="Jiang W."/>
            <person name="Zhang Z."/>
            <person name="Lin K."/>
            <person name="Ro D.K."/>
            <person name="Chen X."/>
            <person name="Xiong X."/>
            <person name="Shang Y."/>
            <person name="Huang S."/>
            <person name="Zeng J."/>
        </authorList>
    </citation>
    <scope>NUCLEOTIDE SEQUENCE [LARGE SCALE GENOMIC DNA]</scope>
    <source>
        <strain evidence="5">cv. BLH2017</strain>
        <tissue evidence="4">Root</tissue>
    </source>
</reference>
<comment type="caution">
    <text evidence="4">The sequence shown here is derived from an EMBL/GenBank/DDBJ whole genome shotgun (WGS) entry which is preliminary data.</text>
</comment>
<evidence type="ECO:0000256" key="1">
    <source>
        <dbReference type="SAM" id="MobiDB-lite"/>
    </source>
</evidence>
<keyword evidence="2" id="KW-1133">Transmembrane helix</keyword>
<dbReference type="FunCoup" id="A0A200R2J0">
    <property type="interactions" value="325"/>
</dbReference>
<evidence type="ECO:0000259" key="3">
    <source>
        <dbReference type="Pfam" id="PF03168"/>
    </source>
</evidence>
<dbReference type="STRING" id="56857.A0A200R2J0"/>
<dbReference type="Gene3D" id="2.60.40.1820">
    <property type="match status" value="1"/>
</dbReference>
<feature type="region of interest" description="Disordered" evidence="1">
    <location>
        <begin position="1"/>
        <end position="26"/>
    </location>
</feature>
<dbReference type="InParanoid" id="A0A200R2J0"/>
<feature type="domain" description="Late embryogenesis abundant protein LEA-2 subgroup" evidence="3">
    <location>
        <begin position="101"/>
        <end position="201"/>
    </location>
</feature>
<feature type="transmembrane region" description="Helical" evidence="2">
    <location>
        <begin position="40"/>
        <end position="65"/>
    </location>
</feature>
<dbReference type="Pfam" id="PF03168">
    <property type="entry name" value="LEA_2"/>
    <property type="match status" value="1"/>
</dbReference>
<organism evidence="4 5">
    <name type="scientific">Macleaya cordata</name>
    <name type="common">Five-seeded plume-poppy</name>
    <name type="synonym">Bocconia cordata</name>
    <dbReference type="NCBI Taxonomy" id="56857"/>
    <lineage>
        <taxon>Eukaryota</taxon>
        <taxon>Viridiplantae</taxon>
        <taxon>Streptophyta</taxon>
        <taxon>Embryophyta</taxon>
        <taxon>Tracheophyta</taxon>
        <taxon>Spermatophyta</taxon>
        <taxon>Magnoliopsida</taxon>
        <taxon>Ranunculales</taxon>
        <taxon>Papaveraceae</taxon>
        <taxon>Papaveroideae</taxon>
        <taxon>Macleaya</taxon>
    </lineage>
</organism>
<accession>A0A200R2J0</accession>
<keyword evidence="5" id="KW-1185">Reference proteome</keyword>
<dbReference type="SUPFAM" id="SSF117070">
    <property type="entry name" value="LEA14-like"/>
    <property type="match status" value="1"/>
</dbReference>
<feature type="compositionally biased region" description="Basic and acidic residues" evidence="1">
    <location>
        <begin position="17"/>
        <end position="26"/>
    </location>
</feature>
<dbReference type="AlphaFoldDB" id="A0A200R2J0"/>
<evidence type="ECO:0000313" key="5">
    <source>
        <dbReference type="Proteomes" id="UP000195402"/>
    </source>
</evidence>
<dbReference type="InterPro" id="IPR055301">
    <property type="entry name" value="Lea14-like_2"/>
</dbReference>
<proteinExistence type="predicted"/>
<dbReference type="EMBL" id="MVGT01000457">
    <property type="protein sequence ID" value="OVA16937.1"/>
    <property type="molecule type" value="Genomic_DNA"/>
</dbReference>
<dbReference type="PANTHER" id="PTHR31852">
    <property type="entry name" value="LATE EMBRYOGENESIS ABUNDANT (LEA) HYDROXYPROLINE-RICH GLYCOPROTEIN FAMILY"/>
    <property type="match status" value="1"/>
</dbReference>
<gene>
    <name evidence="4" type="ORF">BVC80_737g11</name>
</gene>
<dbReference type="InterPro" id="IPR004864">
    <property type="entry name" value="LEA_2"/>
</dbReference>
<keyword evidence="2" id="KW-0472">Membrane</keyword>
<dbReference type="OrthoDB" id="764273at2759"/>
<sequence length="222" mass="24865">MGEDNQSRPLPPASDRINGDEEATKDIKSNKFPRKKHMKCCGCCCMVTVLILVAIFLVLLFTLFLSKDPKIKMNGLTIMRIKLINGTIPDPTVNITLIADVSVKNPNAATFKYSNSTSALYYRGNLVGEVQIPPGMAKPRRTQRMNVTVEMNTARLFSDPNVQNDIANSQALAMTSLTSIGGRMKVFKIIKRHIVVKMNCRMNFNLTSMSIQDQKCKRKMSF</sequence>
<evidence type="ECO:0000256" key="2">
    <source>
        <dbReference type="SAM" id="Phobius"/>
    </source>
</evidence>
<dbReference type="Proteomes" id="UP000195402">
    <property type="component" value="Unassembled WGS sequence"/>
</dbReference>
<protein>
    <submittedName>
        <fullName evidence="4">Late embryogenesis abundant protein</fullName>
    </submittedName>
</protein>
<dbReference type="OMA" id="PIIEMNG"/>
<name>A0A200R2J0_MACCD</name>
<evidence type="ECO:0000313" key="4">
    <source>
        <dbReference type="EMBL" id="OVA16937.1"/>
    </source>
</evidence>
<keyword evidence="2" id="KW-0812">Transmembrane</keyword>